<gene>
    <name evidence="1" type="ORF">MM239_04395</name>
</gene>
<evidence type="ECO:0000313" key="2">
    <source>
        <dbReference type="Proteomes" id="UP001165489"/>
    </source>
</evidence>
<dbReference type="GO" id="GO:0003677">
    <property type="term" value="F:DNA binding"/>
    <property type="evidence" value="ECO:0007669"/>
    <property type="project" value="UniProtKB-KW"/>
</dbReference>
<comment type="caution">
    <text evidence="1">The sequence shown here is derived from an EMBL/GenBank/DDBJ whole genome shotgun (WGS) entry which is preliminary data.</text>
</comment>
<proteinExistence type="predicted"/>
<protein>
    <submittedName>
        <fullName evidence="1">Single-stranded DNA-binding protein</fullName>
    </submittedName>
</protein>
<name>A0ABS9UXZ7_9BACT</name>
<dbReference type="SUPFAM" id="SSF50249">
    <property type="entry name" value="Nucleic acid-binding proteins"/>
    <property type="match status" value="1"/>
</dbReference>
<accession>A0ABS9UXZ7</accession>
<dbReference type="InterPro" id="IPR012340">
    <property type="entry name" value="NA-bd_OB-fold"/>
</dbReference>
<keyword evidence="2" id="KW-1185">Reference proteome</keyword>
<organism evidence="1 2">
    <name type="scientific">Belliella filtrata</name>
    <dbReference type="NCBI Taxonomy" id="2923435"/>
    <lineage>
        <taxon>Bacteria</taxon>
        <taxon>Pseudomonadati</taxon>
        <taxon>Bacteroidota</taxon>
        <taxon>Cytophagia</taxon>
        <taxon>Cytophagales</taxon>
        <taxon>Cyclobacteriaceae</taxon>
        <taxon>Belliella</taxon>
    </lineage>
</organism>
<sequence length="32" mass="3672">MTNRTFDDKEGNKKYVTEIIAEQILLLGEKSS</sequence>
<dbReference type="EMBL" id="JAKZGP010000006">
    <property type="protein sequence ID" value="MCH7408623.1"/>
    <property type="molecule type" value="Genomic_DNA"/>
</dbReference>
<keyword evidence="1" id="KW-0238">DNA-binding</keyword>
<evidence type="ECO:0000313" key="1">
    <source>
        <dbReference type="EMBL" id="MCH7408623.1"/>
    </source>
</evidence>
<dbReference type="Proteomes" id="UP001165489">
    <property type="component" value="Unassembled WGS sequence"/>
</dbReference>
<reference evidence="1" key="1">
    <citation type="submission" date="2022-03" db="EMBL/GenBank/DDBJ databases">
        <title>De novo assembled genomes of Belliella spp. (Cyclobacteriaceae) strains.</title>
        <authorList>
            <person name="Szabo A."/>
            <person name="Korponai K."/>
            <person name="Felfoldi T."/>
        </authorList>
    </citation>
    <scope>NUCLEOTIDE SEQUENCE</scope>
    <source>
        <strain evidence="1">DSM 111904</strain>
    </source>
</reference>